<evidence type="ECO:0000256" key="2">
    <source>
        <dbReference type="SAM" id="SignalP"/>
    </source>
</evidence>
<reference evidence="3" key="1">
    <citation type="submission" date="2018-02" db="EMBL/GenBank/DDBJ databases">
        <title>Rhizophora mucronata_Transcriptome.</title>
        <authorList>
            <person name="Meera S.P."/>
            <person name="Sreeshan A."/>
            <person name="Augustine A."/>
        </authorList>
    </citation>
    <scope>NUCLEOTIDE SEQUENCE</scope>
    <source>
        <tissue evidence="3">Leaf</tissue>
    </source>
</reference>
<keyword evidence="1" id="KW-0472">Membrane</keyword>
<evidence type="ECO:0000313" key="3">
    <source>
        <dbReference type="EMBL" id="MBX65369.1"/>
    </source>
</evidence>
<keyword evidence="2" id="KW-0732">Signal</keyword>
<name>A0A2P2QEF4_RHIMU</name>
<accession>A0A2P2QEF4</accession>
<feature type="transmembrane region" description="Helical" evidence="1">
    <location>
        <begin position="28"/>
        <end position="44"/>
    </location>
</feature>
<feature type="signal peptide" evidence="2">
    <location>
        <begin position="1"/>
        <end position="18"/>
    </location>
</feature>
<evidence type="ECO:0000256" key="1">
    <source>
        <dbReference type="SAM" id="Phobius"/>
    </source>
</evidence>
<evidence type="ECO:0008006" key="4">
    <source>
        <dbReference type="Google" id="ProtNLM"/>
    </source>
</evidence>
<protein>
    <recommendedName>
        <fullName evidence="4">Secreted peptide</fullName>
    </recommendedName>
</protein>
<sequence>MHRELVVVLMGLILTVSATVVTQLNGAHIALFFFIYFAPIDIVCSPQYLNLKFLVCCNLIICTYLLCGHCLDGEQLLRKFNVIYLFGLHLL</sequence>
<keyword evidence="1" id="KW-1133">Transmembrane helix</keyword>
<feature type="chain" id="PRO_5015172909" description="Secreted peptide" evidence="2">
    <location>
        <begin position="19"/>
        <end position="91"/>
    </location>
</feature>
<organism evidence="3">
    <name type="scientific">Rhizophora mucronata</name>
    <name type="common">Asiatic mangrove</name>
    <dbReference type="NCBI Taxonomy" id="61149"/>
    <lineage>
        <taxon>Eukaryota</taxon>
        <taxon>Viridiplantae</taxon>
        <taxon>Streptophyta</taxon>
        <taxon>Embryophyta</taxon>
        <taxon>Tracheophyta</taxon>
        <taxon>Spermatophyta</taxon>
        <taxon>Magnoliopsida</taxon>
        <taxon>eudicotyledons</taxon>
        <taxon>Gunneridae</taxon>
        <taxon>Pentapetalae</taxon>
        <taxon>rosids</taxon>
        <taxon>fabids</taxon>
        <taxon>Malpighiales</taxon>
        <taxon>Rhizophoraceae</taxon>
        <taxon>Rhizophora</taxon>
    </lineage>
</organism>
<proteinExistence type="predicted"/>
<dbReference type="EMBL" id="GGEC01084885">
    <property type="protein sequence ID" value="MBX65369.1"/>
    <property type="molecule type" value="Transcribed_RNA"/>
</dbReference>
<keyword evidence="1" id="KW-0812">Transmembrane</keyword>
<dbReference type="AlphaFoldDB" id="A0A2P2QEF4"/>